<keyword evidence="3 5" id="KW-0560">Oxidoreductase</keyword>
<dbReference type="InterPro" id="IPR050857">
    <property type="entry name" value="D-2-hydroxyacid_DH"/>
</dbReference>
<dbReference type="InterPro" id="IPR006140">
    <property type="entry name" value="D-isomer_DH_NAD-bd"/>
</dbReference>
<dbReference type="PROSITE" id="PS00670">
    <property type="entry name" value="D_2_HYDROXYACID_DH_2"/>
    <property type="match status" value="1"/>
</dbReference>
<keyword evidence="2" id="KW-0028">Amino-acid biosynthesis</keyword>
<reference evidence="8 9" key="1">
    <citation type="submission" date="2018-09" db="EMBL/GenBank/DDBJ databases">
        <title>Genomic Encyclopedia of Archaeal and Bacterial Type Strains, Phase II (KMG-II): from individual species to whole genera.</title>
        <authorList>
            <person name="Goeker M."/>
        </authorList>
    </citation>
    <scope>NUCLEOTIDE SEQUENCE [LARGE SCALE GENOMIC DNA]</scope>
    <source>
        <strain evidence="8 9">DSM 21950</strain>
    </source>
</reference>
<dbReference type="AlphaFoldDB" id="A0A419WN65"/>
<dbReference type="GO" id="GO:0008652">
    <property type="term" value="P:amino acid biosynthetic process"/>
    <property type="evidence" value="ECO:0007669"/>
    <property type="project" value="UniProtKB-KW"/>
</dbReference>
<evidence type="ECO:0000313" key="8">
    <source>
        <dbReference type="EMBL" id="RKD96882.1"/>
    </source>
</evidence>
<comment type="caution">
    <text evidence="8">The sequence shown here is derived from an EMBL/GenBank/DDBJ whole genome shotgun (WGS) entry which is preliminary data.</text>
</comment>
<gene>
    <name evidence="8" type="ORF">BXY64_3832</name>
</gene>
<dbReference type="InterPro" id="IPR029752">
    <property type="entry name" value="D-isomer_DH_CS1"/>
</dbReference>
<feature type="domain" description="D-isomer specific 2-hydroxyacid dehydrogenase NAD-binding" evidence="7">
    <location>
        <begin position="141"/>
        <end position="314"/>
    </location>
</feature>
<dbReference type="SUPFAM" id="SSF52283">
    <property type="entry name" value="Formate/glycerate dehydrogenase catalytic domain-like"/>
    <property type="match status" value="1"/>
</dbReference>
<dbReference type="PROSITE" id="PS00671">
    <property type="entry name" value="D_2_HYDROXYACID_DH_3"/>
    <property type="match status" value="1"/>
</dbReference>
<evidence type="ECO:0000256" key="1">
    <source>
        <dbReference type="ARBA" id="ARBA00005854"/>
    </source>
</evidence>
<dbReference type="PROSITE" id="PS00065">
    <property type="entry name" value="D_2_HYDROXYACID_DH_1"/>
    <property type="match status" value="1"/>
</dbReference>
<comment type="similarity">
    <text evidence="1 5">Belongs to the D-isomer specific 2-hydroxyacid dehydrogenase family.</text>
</comment>
<protein>
    <submittedName>
        <fullName evidence="8">D-3-phosphoglycerate dehydrogenase</fullName>
    </submittedName>
</protein>
<dbReference type="PANTHER" id="PTHR42789">
    <property type="entry name" value="D-ISOMER SPECIFIC 2-HYDROXYACID DEHYDROGENASE FAMILY PROTEIN (AFU_ORTHOLOGUE AFUA_6G10090)"/>
    <property type="match status" value="1"/>
</dbReference>
<evidence type="ECO:0000256" key="2">
    <source>
        <dbReference type="ARBA" id="ARBA00022605"/>
    </source>
</evidence>
<dbReference type="Proteomes" id="UP000284531">
    <property type="component" value="Unassembled WGS sequence"/>
</dbReference>
<keyword evidence="9" id="KW-1185">Reference proteome</keyword>
<dbReference type="PANTHER" id="PTHR42789:SF1">
    <property type="entry name" value="D-ISOMER SPECIFIC 2-HYDROXYACID DEHYDROGENASE FAMILY PROTEIN (AFU_ORTHOLOGUE AFUA_6G10090)"/>
    <property type="match status" value="1"/>
</dbReference>
<dbReference type="GO" id="GO:0016616">
    <property type="term" value="F:oxidoreductase activity, acting on the CH-OH group of donors, NAD or NADP as acceptor"/>
    <property type="evidence" value="ECO:0007669"/>
    <property type="project" value="InterPro"/>
</dbReference>
<dbReference type="GO" id="GO:0051287">
    <property type="term" value="F:NAD binding"/>
    <property type="evidence" value="ECO:0007669"/>
    <property type="project" value="InterPro"/>
</dbReference>
<dbReference type="InterPro" id="IPR029753">
    <property type="entry name" value="D-isomer_DH_CS"/>
</dbReference>
<organism evidence="8 9">
    <name type="scientific">Marinifilum flexuosum</name>
    <dbReference type="NCBI Taxonomy" id="1117708"/>
    <lineage>
        <taxon>Bacteria</taxon>
        <taxon>Pseudomonadati</taxon>
        <taxon>Bacteroidota</taxon>
        <taxon>Bacteroidia</taxon>
        <taxon>Marinilabiliales</taxon>
        <taxon>Marinifilaceae</taxon>
    </lineage>
</organism>
<dbReference type="Pfam" id="PF02826">
    <property type="entry name" value="2-Hacid_dh_C"/>
    <property type="match status" value="1"/>
</dbReference>
<dbReference type="FunFam" id="3.40.50.720:FF:000203">
    <property type="entry name" value="D-3-phosphoglycerate dehydrogenase (SerA)"/>
    <property type="match status" value="1"/>
</dbReference>
<dbReference type="Gene3D" id="3.40.50.720">
    <property type="entry name" value="NAD(P)-binding Rossmann-like Domain"/>
    <property type="match status" value="2"/>
</dbReference>
<evidence type="ECO:0000256" key="3">
    <source>
        <dbReference type="ARBA" id="ARBA00023002"/>
    </source>
</evidence>
<feature type="domain" description="D-isomer specific 2-hydroxyacid dehydrogenase catalytic" evidence="6">
    <location>
        <begin position="39"/>
        <end position="346"/>
    </location>
</feature>
<dbReference type="InterPro" id="IPR036291">
    <property type="entry name" value="NAD(P)-bd_dom_sf"/>
</dbReference>
<evidence type="ECO:0000259" key="7">
    <source>
        <dbReference type="Pfam" id="PF02826"/>
    </source>
</evidence>
<dbReference type="EMBL" id="RAPQ01000012">
    <property type="protein sequence ID" value="RKD96882.1"/>
    <property type="molecule type" value="Genomic_DNA"/>
</dbReference>
<dbReference type="InterPro" id="IPR006139">
    <property type="entry name" value="D-isomer_2_OHA_DH_cat_dom"/>
</dbReference>
<keyword evidence="4" id="KW-0520">NAD</keyword>
<dbReference type="SUPFAM" id="SSF51735">
    <property type="entry name" value="NAD(P)-binding Rossmann-fold domains"/>
    <property type="match status" value="1"/>
</dbReference>
<evidence type="ECO:0000256" key="4">
    <source>
        <dbReference type="ARBA" id="ARBA00023027"/>
    </source>
</evidence>
<accession>A0A419WN65</accession>
<evidence type="ECO:0000259" key="6">
    <source>
        <dbReference type="Pfam" id="PF00389"/>
    </source>
</evidence>
<dbReference type="Pfam" id="PF00389">
    <property type="entry name" value="2-Hacid_dh"/>
    <property type="match status" value="1"/>
</dbReference>
<evidence type="ECO:0000313" key="9">
    <source>
        <dbReference type="Proteomes" id="UP000284531"/>
    </source>
</evidence>
<name>A0A419WN65_9BACT</name>
<evidence type="ECO:0000256" key="5">
    <source>
        <dbReference type="RuleBase" id="RU003719"/>
    </source>
</evidence>
<proteinExistence type="inferred from homology"/>
<sequence length="346" mass="38410">MLKSEIAVFSVAAMFICNDSLNFRIEIITKNYIVKDKILIAYSIPPQGLLELEKDFDLIYPDKEFFSTEELIERIPGCIALLSIFNKEVPKEVIEAGKQLKIISNYGVGFNNIDIETAGKKGIVVCNTPEAVCEPTAELCLALILSLSRGIAKCHHGLKTNSDFEWGVMKNLGTRLQGKTLGIVGMGKIGKSVANKAKAFGMKVVYYNRNKIDNSSYQYLNFTDLLEQSDVVSLNCPLTDETHHLIGEKELELMKETAVLINTARGPVVNEQELVDALKRNTIAGAALDVFEHEPKIHPELLQMENVVVVPHIGTATIETRIEMGKEASENIISFLIDGKEKNRVN</sequence>